<keyword evidence="3" id="KW-1185">Reference proteome</keyword>
<dbReference type="InterPro" id="IPR023606">
    <property type="entry name" value="CoA-Trfase_III_dom_1_sf"/>
</dbReference>
<proteinExistence type="inferred from homology"/>
<dbReference type="SUPFAM" id="SSF89796">
    <property type="entry name" value="CoA-transferase family III (CaiB/BaiF)"/>
    <property type="match status" value="1"/>
</dbReference>
<comment type="caution">
    <text evidence="2">The sequence shown here is derived from an EMBL/GenBank/DDBJ whole genome shotgun (WGS) entry which is preliminary data.</text>
</comment>
<dbReference type="STRING" id="29170.A0A368FM58"/>
<sequence length="157" mass="18036">MYLLTSKHLCTYNSYFFAAKISTAAIKVTANNARSSYRTYETKDKKWVAVGALEPKFNSTLFEILGMDKNMADMYADAAGITAEMEHIFKSKTRDEWMALFEGKNACVSPVLNLDEAVQFRHNIERANFVKEGSRCFPQPAPRMYTKEEFKKLMCRL</sequence>
<dbReference type="GO" id="GO:0008206">
    <property type="term" value="P:bile acid metabolic process"/>
    <property type="evidence" value="ECO:0007669"/>
    <property type="project" value="TreeGrafter"/>
</dbReference>
<comment type="similarity">
    <text evidence="1">Belongs to the CoA-transferase III family.</text>
</comment>
<dbReference type="InterPro" id="IPR044855">
    <property type="entry name" value="CoA-Trfase_III_dom3_sf"/>
</dbReference>
<dbReference type="GO" id="GO:0005739">
    <property type="term" value="C:mitochondrion"/>
    <property type="evidence" value="ECO:0007669"/>
    <property type="project" value="TreeGrafter"/>
</dbReference>
<gene>
    <name evidence="2" type="ORF">ANCCAN_21569</name>
</gene>
<dbReference type="GO" id="GO:0008111">
    <property type="term" value="F:alpha-methylacyl-CoA racemase activity"/>
    <property type="evidence" value="ECO:0007669"/>
    <property type="project" value="TreeGrafter"/>
</dbReference>
<evidence type="ECO:0000313" key="3">
    <source>
        <dbReference type="Proteomes" id="UP000252519"/>
    </source>
</evidence>
<dbReference type="EMBL" id="JOJR01001059">
    <property type="protein sequence ID" value="RCN32618.1"/>
    <property type="molecule type" value="Genomic_DNA"/>
</dbReference>
<organism evidence="2 3">
    <name type="scientific">Ancylostoma caninum</name>
    <name type="common">Dog hookworm</name>
    <dbReference type="NCBI Taxonomy" id="29170"/>
    <lineage>
        <taxon>Eukaryota</taxon>
        <taxon>Metazoa</taxon>
        <taxon>Ecdysozoa</taxon>
        <taxon>Nematoda</taxon>
        <taxon>Chromadorea</taxon>
        <taxon>Rhabditida</taxon>
        <taxon>Rhabditina</taxon>
        <taxon>Rhabditomorpha</taxon>
        <taxon>Strongyloidea</taxon>
        <taxon>Ancylostomatidae</taxon>
        <taxon>Ancylostomatinae</taxon>
        <taxon>Ancylostoma</taxon>
    </lineage>
</organism>
<dbReference type="InterPro" id="IPR050509">
    <property type="entry name" value="CoA-transferase_III"/>
</dbReference>
<evidence type="ECO:0000256" key="1">
    <source>
        <dbReference type="ARBA" id="ARBA00008383"/>
    </source>
</evidence>
<accession>A0A368FM58</accession>
<dbReference type="PANTHER" id="PTHR48228">
    <property type="entry name" value="SUCCINYL-COA--D-CITRAMALATE COA-TRANSFERASE"/>
    <property type="match status" value="1"/>
</dbReference>
<protein>
    <submittedName>
        <fullName evidence="2">Uncharacterized protein</fullName>
    </submittedName>
</protein>
<dbReference type="OrthoDB" id="5863171at2759"/>
<dbReference type="Gene3D" id="3.30.1540.10">
    <property type="entry name" value="formyl-coa transferase, domain 3"/>
    <property type="match status" value="1"/>
</dbReference>
<reference evidence="2 3" key="1">
    <citation type="submission" date="2014-10" db="EMBL/GenBank/DDBJ databases">
        <title>Draft genome of the hookworm Ancylostoma caninum.</title>
        <authorList>
            <person name="Mitreva M."/>
        </authorList>
    </citation>
    <scope>NUCLEOTIDE SEQUENCE [LARGE SCALE GENOMIC DNA]</scope>
    <source>
        <strain evidence="2 3">Baltimore</strain>
    </source>
</reference>
<dbReference type="InterPro" id="IPR003673">
    <property type="entry name" value="CoA-Trfase_fam_III"/>
</dbReference>
<evidence type="ECO:0000313" key="2">
    <source>
        <dbReference type="EMBL" id="RCN32618.1"/>
    </source>
</evidence>
<name>A0A368FM58_ANCCA</name>
<dbReference type="Pfam" id="PF02515">
    <property type="entry name" value="CoA_transf_3"/>
    <property type="match status" value="1"/>
</dbReference>
<dbReference type="AlphaFoldDB" id="A0A368FM58"/>
<dbReference type="Proteomes" id="UP000252519">
    <property type="component" value="Unassembled WGS sequence"/>
</dbReference>
<dbReference type="PANTHER" id="PTHR48228:SF5">
    <property type="entry name" value="ALPHA-METHYLACYL-COA RACEMASE"/>
    <property type="match status" value="1"/>
</dbReference>